<keyword evidence="2" id="KW-1185">Reference proteome</keyword>
<evidence type="ECO:0000313" key="1">
    <source>
        <dbReference type="EMBL" id="GET43046.1"/>
    </source>
</evidence>
<name>A0AAV3XQ79_9CYAN</name>
<comment type="caution">
    <text evidence="1">The sequence shown here is derived from an EMBL/GenBank/DDBJ whole genome shotgun (WGS) entry which is preliminary data.</text>
</comment>
<dbReference type="EMBL" id="BLAY01000196">
    <property type="protein sequence ID" value="GET43046.1"/>
    <property type="molecule type" value="Genomic_DNA"/>
</dbReference>
<reference evidence="1" key="1">
    <citation type="submission" date="2019-10" db="EMBL/GenBank/DDBJ databases">
        <title>Draft genome sequece of Microseira wollei NIES-4236.</title>
        <authorList>
            <person name="Yamaguchi H."/>
            <person name="Suzuki S."/>
            <person name="Kawachi M."/>
        </authorList>
    </citation>
    <scope>NUCLEOTIDE SEQUENCE</scope>
    <source>
        <strain evidence="1">NIES-4236</strain>
    </source>
</reference>
<protein>
    <submittedName>
        <fullName evidence="1">Uncharacterized protein</fullName>
    </submittedName>
</protein>
<dbReference type="RefSeq" id="WP_264196883.1">
    <property type="nucleotide sequence ID" value="NZ_BLAY01000196.1"/>
</dbReference>
<organism evidence="1 2">
    <name type="scientific">Microseira wollei NIES-4236</name>
    <dbReference type="NCBI Taxonomy" id="2530354"/>
    <lineage>
        <taxon>Bacteria</taxon>
        <taxon>Bacillati</taxon>
        <taxon>Cyanobacteriota</taxon>
        <taxon>Cyanophyceae</taxon>
        <taxon>Oscillatoriophycideae</taxon>
        <taxon>Aerosakkonematales</taxon>
        <taxon>Aerosakkonemataceae</taxon>
        <taxon>Microseira</taxon>
    </lineage>
</organism>
<proteinExistence type="predicted"/>
<evidence type="ECO:0000313" key="2">
    <source>
        <dbReference type="Proteomes" id="UP001050975"/>
    </source>
</evidence>
<dbReference type="Proteomes" id="UP001050975">
    <property type="component" value="Unassembled WGS sequence"/>
</dbReference>
<sequence>MSSFPCLQPQINRVSMKNRPWETKDMPPFRTRVRSQVTLALSS</sequence>
<gene>
    <name evidence="1" type="ORF">MiSe_78660</name>
</gene>
<dbReference type="AlphaFoldDB" id="A0AAV3XQ79"/>
<accession>A0AAV3XQ79</accession>